<proteinExistence type="inferred from homology"/>
<dbReference type="GO" id="GO:0008897">
    <property type="term" value="F:holo-[acyl-carrier-protein] synthase activity"/>
    <property type="evidence" value="ECO:0007669"/>
    <property type="project" value="InterPro"/>
</dbReference>
<dbReference type="AlphaFoldDB" id="A0AB38YWR6"/>
<dbReference type="GO" id="GO:0019878">
    <property type="term" value="P:lysine biosynthetic process via aminoadipic acid"/>
    <property type="evidence" value="ECO:0007669"/>
    <property type="project" value="TreeGrafter"/>
</dbReference>
<evidence type="ECO:0000256" key="2">
    <source>
        <dbReference type="ARBA" id="ARBA00022679"/>
    </source>
</evidence>
<evidence type="ECO:0000313" key="5">
    <source>
        <dbReference type="Proteomes" id="UP001256400"/>
    </source>
</evidence>
<protein>
    <submittedName>
        <fullName evidence="4">4'-phosphopantetheinyl transferase superfamily protein</fullName>
    </submittedName>
</protein>
<dbReference type="Pfam" id="PF01648">
    <property type="entry name" value="ACPS"/>
    <property type="match status" value="1"/>
</dbReference>
<dbReference type="Proteomes" id="UP001256400">
    <property type="component" value="Chromosome"/>
</dbReference>
<evidence type="ECO:0000259" key="3">
    <source>
        <dbReference type="Pfam" id="PF01648"/>
    </source>
</evidence>
<dbReference type="EMBL" id="CP134206">
    <property type="protein sequence ID" value="WND05932.1"/>
    <property type="molecule type" value="Genomic_DNA"/>
</dbReference>
<organism evidence="4 5">
    <name type="scientific">Acinetobacter soli</name>
    <dbReference type="NCBI Taxonomy" id="487316"/>
    <lineage>
        <taxon>Bacteria</taxon>
        <taxon>Pseudomonadati</taxon>
        <taxon>Pseudomonadota</taxon>
        <taxon>Gammaproteobacteria</taxon>
        <taxon>Moraxellales</taxon>
        <taxon>Moraxellaceae</taxon>
        <taxon>Acinetobacter</taxon>
    </lineage>
</organism>
<dbReference type="Gene3D" id="3.90.470.20">
    <property type="entry name" value="4'-phosphopantetheinyl transferase domain"/>
    <property type="match status" value="1"/>
</dbReference>
<feature type="domain" description="4'-phosphopantetheinyl transferase" evidence="3">
    <location>
        <begin position="94"/>
        <end position="167"/>
    </location>
</feature>
<gene>
    <name evidence="4" type="ORF">RHP80_01855</name>
</gene>
<dbReference type="SUPFAM" id="SSF56214">
    <property type="entry name" value="4'-phosphopantetheinyl transferase"/>
    <property type="match status" value="2"/>
</dbReference>
<name>A0AB38YWR6_9GAMM</name>
<keyword evidence="2 4" id="KW-0808">Transferase</keyword>
<dbReference type="InterPro" id="IPR037143">
    <property type="entry name" value="4-PPantetheinyl_Trfase_dom_sf"/>
</dbReference>
<evidence type="ECO:0000256" key="1">
    <source>
        <dbReference type="ARBA" id="ARBA00010990"/>
    </source>
</evidence>
<sequence length="214" mass="24751">MKTIQVYVCPLSAIVQAEMIDFASRRDYQQYKREQIYDYRDQQIARHLHTSIDALDYAVTAHGKPYLRHSTLAFNHSHSQDDYALAISDRVVDIGVDIESLNRKIRFDALAQHAFHPDEYACWKALDEDVRYWFKVWTTKEAILKAHGMGIRLDLNTLNTHMHPTSDQGQIVDDRLGVFAYQCFDLGAAMLCVAWRSDIGCGQFILPKIQIFRP</sequence>
<evidence type="ECO:0000313" key="4">
    <source>
        <dbReference type="EMBL" id="WND05932.1"/>
    </source>
</evidence>
<dbReference type="PANTHER" id="PTHR12215:SF10">
    <property type="entry name" value="L-AMINOADIPATE-SEMIALDEHYDE DEHYDROGENASE-PHOSPHOPANTETHEINYL TRANSFERASE"/>
    <property type="match status" value="1"/>
</dbReference>
<accession>A0AB38YWR6</accession>
<dbReference type="GO" id="GO:0005829">
    <property type="term" value="C:cytosol"/>
    <property type="evidence" value="ECO:0007669"/>
    <property type="project" value="TreeGrafter"/>
</dbReference>
<dbReference type="PANTHER" id="PTHR12215">
    <property type="entry name" value="PHOSPHOPANTETHEINE TRANSFERASE"/>
    <property type="match status" value="1"/>
</dbReference>
<dbReference type="InterPro" id="IPR050559">
    <property type="entry name" value="P-Pant_transferase_sf"/>
</dbReference>
<dbReference type="InterPro" id="IPR008278">
    <property type="entry name" value="4-PPantetheinyl_Trfase_dom"/>
</dbReference>
<dbReference type="GO" id="GO:0000287">
    <property type="term" value="F:magnesium ion binding"/>
    <property type="evidence" value="ECO:0007669"/>
    <property type="project" value="InterPro"/>
</dbReference>
<comment type="similarity">
    <text evidence="1">Belongs to the P-Pant transferase superfamily. Gsp/Sfp/HetI/AcpT family.</text>
</comment>
<reference evidence="4" key="1">
    <citation type="submission" date="2023-09" db="EMBL/GenBank/DDBJ databases">
        <title>Acinetobacter soli.</title>
        <authorList>
            <person name="Kim B."/>
            <person name="Kim D."/>
            <person name="Park D."/>
        </authorList>
    </citation>
    <scope>NUCLEOTIDE SEQUENCE</scope>
    <source>
        <strain evidence="4">2023.05</strain>
    </source>
</reference>